<evidence type="ECO:0000313" key="1">
    <source>
        <dbReference type="EMBL" id="KIJ46692.1"/>
    </source>
</evidence>
<name>A0A0C9W3P9_SPHS4</name>
<dbReference type="AlphaFoldDB" id="A0A0C9W3P9"/>
<dbReference type="HOGENOM" id="CLU_2414709_0_0_1"/>
<keyword evidence="2" id="KW-1185">Reference proteome</keyword>
<organism evidence="1 2">
    <name type="scientific">Sphaerobolus stellatus (strain SS14)</name>
    <dbReference type="NCBI Taxonomy" id="990650"/>
    <lineage>
        <taxon>Eukaryota</taxon>
        <taxon>Fungi</taxon>
        <taxon>Dikarya</taxon>
        <taxon>Basidiomycota</taxon>
        <taxon>Agaricomycotina</taxon>
        <taxon>Agaricomycetes</taxon>
        <taxon>Phallomycetidae</taxon>
        <taxon>Geastrales</taxon>
        <taxon>Sphaerobolaceae</taxon>
        <taxon>Sphaerobolus</taxon>
    </lineage>
</organism>
<dbReference type="Proteomes" id="UP000054279">
    <property type="component" value="Unassembled WGS sequence"/>
</dbReference>
<sequence length="92" mass="10161">MIHTTKSVTRRYFLSKNEDVDAGIDDIDISTMPAHLGLGVSIWLSITGKFYKPKGTESKNVELLAGRMAPVTTTCISDRLQQTFKQTSTPSL</sequence>
<accession>A0A0C9W3P9</accession>
<evidence type="ECO:0000313" key="2">
    <source>
        <dbReference type="Proteomes" id="UP000054279"/>
    </source>
</evidence>
<reference evidence="1 2" key="1">
    <citation type="submission" date="2014-06" db="EMBL/GenBank/DDBJ databases">
        <title>Evolutionary Origins and Diversification of the Mycorrhizal Mutualists.</title>
        <authorList>
            <consortium name="DOE Joint Genome Institute"/>
            <consortium name="Mycorrhizal Genomics Consortium"/>
            <person name="Kohler A."/>
            <person name="Kuo A."/>
            <person name="Nagy L.G."/>
            <person name="Floudas D."/>
            <person name="Copeland A."/>
            <person name="Barry K.W."/>
            <person name="Cichocki N."/>
            <person name="Veneault-Fourrey C."/>
            <person name="LaButti K."/>
            <person name="Lindquist E.A."/>
            <person name="Lipzen A."/>
            <person name="Lundell T."/>
            <person name="Morin E."/>
            <person name="Murat C."/>
            <person name="Riley R."/>
            <person name="Ohm R."/>
            <person name="Sun H."/>
            <person name="Tunlid A."/>
            <person name="Henrissat B."/>
            <person name="Grigoriev I.V."/>
            <person name="Hibbett D.S."/>
            <person name="Martin F."/>
        </authorList>
    </citation>
    <scope>NUCLEOTIDE SEQUENCE [LARGE SCALE GENOMIC DNA]</scope>
    <source>
        <strain evidence="1 2">SS14</strain>
    </source>
</reference>
<proteinExistence type="predicted"/>
<protein>
    <submittedName>
        <fullName evidence="1">Uncharacterized protein</fullName>
    </submittedName>
</protein>
<gene>
    <name evidence="1" type="ORF">M422DRAFT_29195</name>
</gene>
<dbReference type="EMBL" id="KN837106">
    <property type="protein sequence ID" value="KIJ46692.1"/>
    <property type="molecule type" value="Genomic_DNA"/>
</dbReference>